<dbReference type="InterPro" id="IPR052063">
    <property type="entry name" value="Polysaccharide_Lyase_1"/>
</dbReference>
<dbReference type="InterPro" id="IPR012334">
    <property type="entry name" value="Pectin_lyas_fold"/>
</dbReference>
<evidence type="ECO:0000256" key="3">
    <source>
        <dbReference type="ARBA" id="ARBA00023239"/>
    </source>
</evidence>
<name>M0AGL3_9EURY</name>
<dbReference type="SUPFAM" id="SSF51126">
    <property type="entry name" value="Pectin lyase-like"/>
    <property type="match status" value="1"/>
</dbReference>
<keyword evidence="1" id="KW-0479">Metal-binding</keyword>
<dbReference type="SMART" id="SM00656">
    <property type="entry name" value="Amb_all"/>
    <property type="match status" value="1"/>
</dbReference>
<dbReference type="PROSITE" id="PS50853">
    <property type="entry name" value="FN3"/>
    <property type="match status" value="1"/>
</dbReference>
<feature type="region of interest" description="Disordered" evidence="4">
    <location>
        <begin position="313"/>
        <end position="338"/>
    </location>
</feature>
<dbReference type="GO" id="GO:0016829">
    <property type="term" value="F:lyase activity"/>
    <property type="evidence" value="ECO:0007669"/>
    <property type="project" value="UniProtKB-KW"/>
</dbReference>
<dbReference type="EMBL" id="AOIP01000065">
    <property type="protein sequence ID" value="ELY97709.1"/>
    <property type="molecule type" value="Genomic_DNA"/>
</dbReference>
<keyword evidence="2" id="KW-0325">Glycoprotein</keyword>
<dbReference type="InterPro" id="IPR011050">
    <property type="entry name" value="Pectin_lyase_fold/virulence"/>
</dbReference>
<evidence type="ECO:0000259" key="5">
    <source>
        <dbReference type="PROSITE" id="PS50853"/>
    </source>
</evidence>
<evidence type="ECO:0000313" key="7">
    <source>
        <dbReference type="Proteomes" id="UP000011591"/>
    </source>
</evidence>
<proteinExistence type="predicted"/>
<comment type="caution">
    <text evidence="6">The sequence shown here is derived from an EMBL/GenBank/DDBJ whole genome shotgun (WGS) entry which is preliminary data.</text>
</comment>
<dbReference type="Gene3D" id="2.160.20.10">
    <property type="entry name" value="Single-stranded right-handed beta-helix, Pectin lyase-like"/>
    <property type="match status" value="1"/>
</dbReference>
<dbReference type="PROSITE" id="PS51318">
    <property type="entry name" value="TAT"/>
    <property type="match status" value="1"/>
</dbReference>
<keyword evidence="7" id="KW-1185">Reference proteome</keyword>
<protein>
    <recommendedName>
        <fullName evidence="5">Fibronectin type-III domain-containing protein</fullName>
    </recommendedName>
</protein>
<sequence length="732" mass="78511">MIHDRRTFLQTVGAGSLGLATVPLFSDTVAAATLITIRGGGADIWSTEDAFHYSHDEFSGDIDVRVRNTALEHTDPNSKTGIMIRESLAPDAANVMLRRTPNGAVSLQWRPESGAETVSTTSGGEDESEVDGGSLEAEWLRLCRRGDTFEAYGSSDGDDWTLLADIDTEQVAISDEASVGIPVTSHSVGERCTAELRDLTGVSPTRNQDIGDVAVSGGVDVETGVPFVTTGDATDVTATSATLRGELTDLGGADSAECYVEYRVVPNDSWTATQGQTLEEPTAFSVDLNGLTSRRYYEYRTVVETSDGDVAVGSSATVGTPSRSNVTPPGRGPQSASQIDLADGFADPAPWLDDDTPVIPIAEPTRRQLTAALEVDGPRLVVFETSGVIDLEQQRLTVATDELYLAGQTAPSPGITLIKGDLWIDANDCVIQHLRVRPGDANLTSESDWEPDGIRTEDGTENNVIDHCTTTWAVDENLSVGYDTAETTVSNCLIAEPLQDATHHKGDHGYGSLIGDDADAVTLAGNVWAHNYDRNPRLKQGTHSVVANNLVYHYNDGIWMDPETTACIEGNVFRRPVAAQPVVFGDGHAVVADTVLDDASNPIVGDGITELDFRPLWPAALEPLESAAVVDHNRDNAGARPADRTATDERILAQLDAGDGTYIDSQSEVGGYPDLPVRTCPLSVPQSGTRLTSGESLRRRIVTTRPRRTDRRWQTPAVTELGTRLPLFYQLG</sequence>
<evidence type="ECO:0000256" key="2">
    <source>
        <dbReference type="ARBA" id="ARBA00023180"/>
    </source>
</evidence>
<feature type="domain" description="Fibronectin type-III" evidence="5">
    <location>
        <begin position="225"/>
        <end position="323"/>
    </location>
</feature>
<accession>M0AGL3</accession>
<reference evidence="6 7" key="1">
    <citation type="journal article" date="2014" name="PLoS Genet.">
        <title>Phylogenetically driven sequencing of extremely halophilic archaea reveals strategies for static and dynamic osmo-response.</title>
        <authorList>
            <person name="Becker E.A."/>
            <person name="Seitzer P.M."/>
            <person name="Tritt A."/>
            <person name="Larsen D."/>
            <person name="Krusor M."/>
            <person name="Yao A.I."/>
            <person name="Wu D."/>
            <person name="Madern D."/>
            <person name="Eisen J.A."/>
            <person name="Darling A.E."/>
            <person name="Facciotti M.T."/>
        </authorList>
    </citation>
    <scope>NUCLEOTIDE SEQUENCE [LARGE SCALE GENOMIC DNA]</scope>
    <source>
        <strain evidence="6 7">DSM 13077</strain>
    </source>
</reference>
<dbReference type="PANTHER" id="PTHR42970">
    <property type="entry name" value="PECTATE LYASE C-RELATED"/>
    <property type="match status" value="1"/>
</dbReference>
<evidence type="ECO:0000256" key="4">
    <source>
        <dbReference type="SAM" id="MobiDB-lite"/>
    </source>
</evidence>
<dbReference type="InterPro" id="IPR006311">
    <property type="entry name" value="TAT_signal"/>
</dbReference>
<dbReference type="OrthoDB" id="18576at2157"/>
<dbReference type="InterPro" id="IPR002022">
    <property type="entry name" value="Pec_lyase"/>
</dbReference>
<evidence type="ECO:0000313" key="6">
    <source>
        <dbReference type="EMBL" id="ELY97709.1"/>
    </source>
</evidence>
<feature type="region of interest" description="Disordered" evidence="4">
    <location>
        <begin position="111"/>
        <end position="133"/>
    </location>
</feature>
<keyword evidence="3" id="KW-0456">Lyase</keyword>
<dbReference type="AlphaFoldDB" id="M0AGL3"/>
<feature type="compositionally biased region" description="Polar residues" evidence="4">
    <location>
        <begin position="314"/>
        <end position="327"/>
    </location>
</feature>
<feature type="region of interest" description="Disordered" evidence="4">
    <location>
        <begin position="442"/>
        <end position="461"/>
    </location>
</feature>
<dbReference type="Proteomes" id="UP000011591">
    <property type="component" value="Unassembled WGS sequence"/>
</dbReference>
<organism evidence="6 7">
    <name type="scientific">Natrialba aegyptia DSM 13077</name>
    <dbReference type="NCBI Taxonomy" id="1227491"/>
    <lineage>
        <taxon>Archaea</taxon>
        <taxon>Methanobacteriati</taxon>
        <taxon>Methanobacteriota</taxon>
        <taxon>Stenosarchaea group</taxon>
        <taxon>Halobacteria</taxon>
        <taxon>Halobacteriales</taxon>
        <taxon>Natrialbaceae</taxon>
        <taxon>Natrialba</taxon>
    </lineage>
</organism>
<dbReference type="RefSeq" id="WP_006667816.1">
    <property type="nucleotide sequence ID" value="NZ_AOIP01000065.1"/>
</dbReference>
<evidence type="ECO:0000256" key="1">
    <source>
        <dbReference type="ARBA" id="ARBA00022723"/>
    </source>
</evidence>
<dbReference type="GO" id="GO:0046872">
    <property type="term" value="F:metal ion binding"/>
    <property type="evidence" value="ECO:0007669"/>
    <property type="project" value="UniProtKB-KW"/>
</dbReference>
<gene>
    <name evidence="6" type="ORF">C480_22249</name>
</gene>
<dbReference type="PANTHER" id="PTHR42970:SF1">
    <property type="entry name" value="PECTATE LYASE C-RELATED"/>
    <property type="match status" value="1"/>
</dbReference>
<dbReference type="PATRIC" id="fig|1227491.4.peg.4475"/>
<dbReference type="Gene3D" id="2.60.120.200">
    <property type="match status" value="1"/>
</dbReference>
<dbReference type="InterPro" id="IPR003961">
    <property type="entry name" value="FN3_dom"/>
</dbReference>